<dbReference type="InterPro" id="IPR043128">
    <property type="entry name" value="Rev_trsase/Diguanyl_cyclase"/>
</dbReference>
<gene>
    <name evidence="20" type="ORF">E6C27_scaffold329G002410</name>
</gene>
<evidence type="ECO:0000256" key="9">
    <source>
        <dbReference type="ARBA" id="ARBA00022801"/>
    </source>
</evidence>
<dbReference type="Gene3D" id="3.10.10.10">
    <property type="entry name" value="HIV Type 1 Reverse Transcriptase, subunit A, domain 1"/>
    <property type="match status" value="1"/>
</dbReference>
<feature type="compositionally biased region" description="Basic residues" evidence="17">
    <location>
        <begin position="503"/>
        <end position="513"/>
    </location>
</feature>
<sequence>MSDVLAKKYEFLATTKEIMDSLREMFGQPSWSLRHEAIKYIYTKQMKEGTSVREHVLDMMMHFNIVEVNSGPINEANQVSFILQSLPKNFVLLQTNASLNKIEFTLTTLLNELQRFQNLTMGKGKEVEANVATTEKELLGGSSFKTRVRTLNMKKKRKGKSPKNSEEKKVVKGEGSSIVTSPTSLPCNAPNFEERAPPSLSNSSSSSSCHAAAAPLLQTSPFSILQPFAFIFFFSFFLHRRHPLHFVFRPRTAARPRRSSPLFARPRKPPSATIPLSLSCIRAGRRPLIPDLRPAAYASRRRHWFFFVGLSNRESSVRIVFDEFPNVATSDSSLNIGIRVGPTFHSLKVDPLSVDSIEGHNRVSGKGFPTTGPRIEAGNVVTRPLVVACAPSGVRNCVRIGTDVGCSVYCSYVNGLRCGLEWSTRLICASFESTRLICASLGITRLIGASFGITRLICAFYGITRLLCRVRVQRGADRREAGRMREGHMDASGFLYGEMPPRRGARRGGRGGRGRGAGRVQPEVQPVAQATDPAAPVTHADLAAMEQRFRDLIMQMREQQQPAPPAPVPAPVPVVPQVASDQLSAEAKHLRDFRKYNPTTFDGSLEDPTRAQLWLLSLETIFRYMKCPEDQKVQCAVFMLTDRGTACLRDAKLQEFLNLEQGDMTVEQYDAEFDMLSRFAPEMIATEAARADKFVRGLRLDIQGLVRAFRPATHADALRLAVDLSLQERANSSKVAGRGSTSGQKRKAEQQPTPVPQRNFRPGGEFRRFQQKPFEAGEAARGKPLCATCGKHHLGRCLFGTRTCFKCRQEGHTADRCPMRLTGNAQNQEAGAPHQGKVFATNKTEAERAGTVVTGTLPVLGHYALVLFDSGSSHSFISSAFVLHARLEEKVKACQIEIAGHGIEVTLLVLDMLDFDVILGMDWLAANHASIDCSRKEVAFNPPSMASFKFKGEGSRSLPQVISAIRASKLLSQGIWGILASVVDTREVDVSLSSEPVVRDYPDVFPEDLPGLPPHREVEFAIELEPGTVPISRAPYRMAPAELKELKVQLQELLDKGFIRPSVSPWGAPVLFVKKKDGSMRLCIDYRELNKVTVKNRYPLPRIDDLFDQLQGATVFFKIDLRSGYHQLRIKDGDVPKTAFRSKYGHYEFIVMSFGLTNAPAVFMDLMNRVFREFLDTFVIVFIDDILIYSKTEAEHEEHLRIVLQTLRDNKLYAKFSKCEFWLKQVSFLGHVVSKAGVYVDPAKIEAVTGWTRPSTVSEVRSFLGLAGYYRRFVENFSRIATPLTQLTRKEAPFVWSKVCEDSFQNLKQKLVTAPVLTVPDGSGSFVIYSDASKKGLSCVLMQQGKVVAYASRQLKSHEQNYPTHDLELAAVVFALKIWRHYLYGEKIQIFTDHKSLKYFFTQKELNMRQRRWLELVKDYDCEILYHPGKANVVADALSRKVSHSAALITRQAPLHRDLERAEIAVSVGAVTIQLAQLTVQSTLRQRIIDAQSNDPYLAEKRGLAEAGQATEFSISSDGGLLFERRLCVPSDSAVKTELLSEAHSSPFSMHPGSTKMYQDLKRVYWWRNMKREVAEFVSRCLVCQQVKAPKQKPAGLLQPLSIPEWKWENVSMDFITGLPRTLRGFTVIWVVVDRLTKSAHFVPGKSTYTASKWAQLYMSEIVRLHGVPVLIVSDRDARFTSKFWKGSWDSHLHLMEFAYNNSYQATIGMAPFEALYGKCCRSPVCWGEVGEQRLMGPELVQSTNEAIQKIRSRMHTAQSRQKSYADVRRKDLEFEVGDKVFLKVAPMRGVLRFERKGKLSPRFVGPFEILERIGPVAYRLALPPSLSTVHDVFHVSMLRKYVPDPSHVVDYKPLEIDENLSYTEQPFEVLAREVKTLRNKEIPLVKVLWRNHRVEEATWEREDDMRSRYPELFEE</sequence>
<dbReference type="PANTHER" id="PTHR37984">
    <property type="entry name" value="PROTEIN CBG26694"/>
    <property type="match status" value="1"/>
</dbReference>
<keyword evidence="5" id="KW-0540">Nuclease</keyword>
<dbReference type="SUPFAM" id="SSF56672">
    <property type="entry name" value="DNA/RNA polymerases"/>
    <property type="match status" value="1"/>
</dbReference>
<keyword evidence="4" id="KW-0548">Nucleotidyltransferase</keyword>
<evidence type="ECO:0000256" key="7">
    <source>
        <dbReference type="ARBA" id="ARBA00022750"/>
    </source>
</evidence>
<dbReference type="SUPFAM" id="SSF50630">
    <property type="entry name" value="Acid proteases"/>
    <property type="match status" value="1"/>
</dbReference>
<dbReference type="Pfam" id="PF00078">
    <property type="entry name" value="RVT_1"/>
    <property type="match status" value="1"/>
</dbReference>
<dbReference type="PROSITE" id="PS50878">
    <property type="entry name" value="RT_POL"/>
    <property type="match status" value="1"/>
</dbReference>
<keyword evidence="9" id="KW-0378">Hydrolase</keyword>
<feature type="domain" description="CCHC-type" evidence="18">
    <location>
        <begin position="804"/>
        <end position="818"/>
    </location>
</feature>
<evidence type="ECO:0000256" key="17">
    <source>
        <dbReference type="SAM" id="MobiDB-lite"/>
    </source>
</evidence>
<evidence type="ECO:0000256" key="5">
    <source>
        <dbReference type="ARBA" id="ARBA00022722"/>
    </source>
</evidence>
<dbReference type="OrthoDB" id="532080at2759"/>
<evidence type="ECO:0000259" key="19">
    <source>
        <dbReference type="PROSITE" id="PS50878"/>
    </source>
</evidence>
<dbReference type="CDD" id="cd01647">
    <property type="entry name" value="RT_LTR"/>
    <property type="match status" value="1"/>
</dbReference>
<feature type="compositionally biased region" description="Polar residues" evidence="17">
    <location>
        <begin position="177"/>
        <end position="186"/>
    </location>
</feature>
<feature type="compositionally biased region" description="Polar residues" evidence="17">
    <location>
        <begin position="731"/>
        <end position="743"/>
    </location>
</feature>
<dbReference type="InterPro" id="IPR043502">
    <property type="entry name" value="DNA/RNA_pol_sf"/>
</dbReference>
<dbReference type="CDD" id="cd00303">
    <property type="entry name" value="retropepsin_like"/>
    <property type="match status" value="1"/>
</dbReference>
<dbReference type="SUPFAM" id="SSF53098">
    <property type="entry name" value="Ribonuclease H-like"/>
    <property type="match status" value="1"/>
</dbReference>
<keyword evidence="13" id="KW-0239">DNA-directed DNA polymerase</keyword>
<keyword evidence="12" id="KW-0695">RNA-directed DNA polymerase</keyword>
<dbReference type="Pfam" id="PF17917">
    <property type="entry name" value="RT_RNaseH"/>
    <property type="match status" value="1"/>
</dbReference>
<evidence type="ECO:0000256" key="6">
    <source>
        <dbReference type="ARBA" id="ARBA00022723"/>
    </source>
</evidence>
<keyword evidence="15" id="KW-0233">DNA recombination</keyword>
<feature type="region of interest" description="Disordered" evidence="17">
    <location>
        <begin position="731"/>
        <end position="765"/>
    </location>
</feature>
<dbReference type="PROSITE" id="PS00141">
    <property type="entry name" value="ASP_PROTEASE"/>
    <property type="match status" value="1"/>
</dbReference>
<evidence type="ECO:0000256" key="11">
    <source>
        <dbReference type="ARBA" id="ARBA00022908"/>
    </source>
</evidence>
<proteinExistence type="predicted"/>
<evidence type="ECO:0000256" key="10">
    <source>
        <dbReference type="ARBA" id="ARBA00022842"/>
    </source>
</evidence>
<dbReference type="InterPro" id="IPR005162">
    <property type="entry name" value="Retrotrans_gag_dom"/>
</dbReference>
<accession>A0A5A7V810</accession>
<dbReference type="Pfam" id="PF08284">
    <property type="entry name" value="RVP_2"/>
    <property type="match status" value="2"/>
</dbReference>
<dbReference type="GO" id="GO:0004519">
    <property type="term" value="F:endonuclease activity"/>
    <property type="evidence" value="ECO:0007669"/>
    <property type="project" value="UniProtKB-KW"/>
</dbReference>
<dbReference type="InterPro" id="IPR001969">
    <property type="entry name" value="Aspartic_peptidase_AS"/>
</dbReference>
<keyword evidence="6" id="KW-0479">Metal-binding</keyword>
<dbReference type="InterPro" id="IPR021109">
    <property type="entry name" value="Peptidase_aspartic_dom_sf"/>
</dbReference>
<evidence type="ECO:0000256" key="15">
    <source>
        <dbReference type="ARBA" id="ARBA00023172"/>
    </source>
</evidence>
<dbReference type="Pfam" id="PF17921">
    <property type="entry name" value="Integrase_H2C2"/>
    <property type="match status" value="1"/>
</dbReference>
<dbReference type="SMART" id="SM00343">
    <property type="entry name" value="ZnF_C2HC"/>
    <property type="match status" value="1"/>
</dbReference>
<evidence type="ECO:0000259" key="18">
    <source>
        <dbReference type="PROSITE" id="PS50158"/>
    </source>
</evidence>
<dbReference type="Pfam" id="PF03732">
    <property type="entry name" value="Retrotrans_gag"/>
    <property type="match status" value="1"/>
</dbReference>
<dbReference type="EC" id="2.7.7.49" evidence="1"/>
<dbReference type="GO" id="GO:0006310">
    <property type="term" value="P:DNA recombination"/>
    <property type="evidence" value="ECO:0007669"/>
    <property type="project" value="UniProtKB-KW"/>
</dbReference>
<evidence type="ECO:0000256" key="14">
    <source>
        <dbReference type="ARBA" id="ARBA00023125"/>
    </source>
</evidence>
<keyword evidence="11" id="KW-0229">DNA integration</keyword>
<name>A0A5A7V810_CUCMM</name>
<dbReference type="Proteomes" id="UP000321393">
    <property type="component" value="Unassembled WGS sequence"/>
</dbReference>
<keyword evidence="2" id="KW-0645">Protease</keyword>
<dbReference type="InterPro" id="IPR056924">
    <property type="entry name" value="SH3_Tf2-1"/>
</dbReference>
<dbReference type="GO" id="GO:0004190">
    <property type="term" value="F:aspartic-type endopeptidase activity"/>
    <property type="evidence" value="ECO:0007669"/>
    <property type="project" value="UniProtKB-KW"/>
</dbReference>
<dbReference type="GO" id="GO:0003677">
    <property type="term" value="F:DNA binding"/>
    <property type="evidence" value="ECO:0007669"/>
    <property type="project" value="UniProtKB-KW"/>
</dbReference>
<keyword evidence="16" id="KW-0863">Zinc-finger</keyword>
<keyword evidence="8" id="KW-0255">Endonuclease</keyword>
<dbReference type="FunFam" id="3.30.70.270:FF:000020">
    <property type="entry name" value="Transposon Tf2-6 polyprotein-like Protein"/>
    <property type="match status" value="1"/>
</dbReference>
<organism evidence="20 21">
    <name type="scientific">Cucumis melo var. makuwa</name>
    <name type="common">Oriental melon</name>
    <dbReference type="NCBI Taxonomy" id="1194695"/>
    <lineage>
        <taxon>Eukaryota</taxon>
        <taxon>Viridiplantae</taxon>
        <taxon>Streptophyta</taxon>
        <taxon>Embryophyta</taxon>
        <taxon>Tracheophyta</taxon>
        <taxon>Spermatophyta</taxon>
        <taxon>Magnoliopsida</taxon>
        <taxon>eudicotyledons</taxon>
        <taxon>Gunneridae</taxon>
        <taxon>Pentapetalae</taxon>
        <taxon>rosids</taxon>
        <taxon>fabids</taxon>
        <taxon>Cucurbitales</taxon>
        <taxon>Cucurbitaceae</taxon>
        <taxon>Benincaseae</taxon>
        <taxon>Cucumis</taxon>
    </lineage>
</organism>
<feature type="domain" description="Reverse transcriptase" evidence="19">
    <location>
        <begin position="1054"/>
        <end position="1233"/>
    </location>
</feature>
<dbReference type="EMBL" id="SSTE01002358">
    <property type="protein sequence ID" value="KAA0063718.1"/>
    <property type="molecule type" value="Genomic_DNA"/>
</dbReference>
<evidence type="ECO:0000256" key="4">
    <source>
        <dbReference type="ARBA" id="ARBA00022695"/>
    </source>
</evidence>
<dbReference type="Gene3D" id="3.30.420.10">
    <property type="entry name" value="Ribonuclease H-like superfamily/Ribonuclease H"/>
    <property type="match status" value="2"/>
</dbReference>
<feature type="compositionally biased region" description="Basic and acidic residues" evidence="17">
    <location>
        <begin position="163"/>
        <end position="172"/>
    </location>
</feature>
<evidence type="ECO:0000313" key="21">
    <source>
        <dbReference type="Proteomes" id="UP000321393"/>
    </source>
</evidence>
<dbReference type="Pfam" id="PF24626">
    <property type="entry name" value="SH3_Tf2-1"/>
    <property type="match status" value="1"/>
</dbReference>
<dbReference type="InterPro" id="IPR001878">
    <property type="entry name" value="Znf_CCHC"/>
</dbReference>
<dbReference type="GO" id="GO:0008270">
    <property type="term" value="F:zinc ion binding"/>
    <property type="evidence" value="ECO:0007669"/>
    <property type="project" value="UniProtKB-KW"/>
</dbReference>
<dbReference type="GO" id="GO:0003887">
    <property type="term" value="F:DNA-directed DNA polymerase activity"/>
    <property type="evidence" value="ECO:0007669"/>
    <property type="project" value="UniProtKB-KW"/>
</dbReference>
<feature type="compositionally biased region" description="Basic residues" evidence="17">
    <location>
        <begin position="150"/>
        <end position="161"/>
    </location>
</feature>
<dbReference type="InterPro" id="IPR050951">
    <property type="entry name" value="Retrovirus_Pol_polyprotein"/>
</dbReference>
<dbReference type="InterPro" id="IPR036397">
    <property type="entry name" value="RNaseH_sf"/>
</dbReference>
<evidence type="ECO:0000256" key="3">
    <source>
        <dbReference type="ARBA" id="ARBA00022679"/>
    </source>
</evidence>
<keyword evidence="16" id="KW-0862">Zinc</keyword>
<dbReference type="PANTHER" id="PTHR37984:SF5">
    <property type="entry name" value="PROTEIN NYNRIN-LIKE"/>
    <property type="match status" value="1"/>
</dbReference>
<evidence type="ECO:0000256" key="1">
    <source>
        <dbReference type="ARBA" id="ARBA00012493"/>
    </source>
</evidence>
<dbReference type="Gene3D" id="3.30.70.270">
    <property type="match status" value="2"/>
</dbReference>
<dbReference type="GO" id="GO:0006508">
    <property type="term" value="P:proteolysis"/>
    <property type="evidence" value="ECO:0007669"/>
    <property type="project" value="UniProtKB-KW"/>
</dbReference>
<dbReference type="InterPro" id="IPR041588">
    <property type="entry name" value="Integrase_H2C2"/>
</dbReference>
<evidence type="ECO:0000256" key="16">
    <source>
        <dbReference type="PROSITE-ProRule" id="PRU00047"/>
    </source>
</evidence>
<evidence type="ECO:0000313" key="20">
    <source>
        <dbReference type="EMBL" id="KAA0063718.1"/>
    </source>
</evidence>
<keyword evidence="10" id="KW-0460">Magnesium</keyword>
<dbReference type="InterPro" id="IPR000477">
    <property type="entry name" value="RT_dom"/>
</dbReference>
<dbReference type="GO" id="GO:0003964">
    <property type="term" value="F:RNA-directed DNA polymerase activity"/>
    <property type="evidence" value="ECO:0007669"/>
    <property type="project" value="UniProtKB-KW"/>
</dbReference>
<keyword evidence="7" id="KW-0064">Aspartyl protease</keyword>
<dbReference type="GO" id="GO:0015074">
    <property type="term" value="P:DNA integration"/>
    <property type="evidence" value="ECO:0007669"/>
    <property type="project" value="UniProtKB-KW"/>
</dbReference>
<evidence type="ECO:0000256" key="13">
    <source>
        <dbReference type="ARBA" id="ARBA00022932"/>
    </source>
</evidence>
<evidence type="ECO:0000256" key="2">
    <source>
        <dbReference type="ARBA" id="ARBA00022670"/>
    </source>
</evidence>
<feature type="region of interest" description="Disordered" evidence="17">
    <location>
        <begin position="150"/>
        <end position="205"/>
    </location>
</feature>
<feature type="region of interest" description="Disordered" evidence="17">
    <location>
        <begin position="492"/>
        <end position="534"/>
    </location>
</feature>
<protein>
    <recommendedName>
        <fullName evidence="1">RNA-directed DNA polymerase</fullName>
        <ecNumber evidence="1">2.7.7.49</ecNumber>
    </recommendedName>
</protein>
<dbReference type="FunFam" id="3.10.20.370:FF:000001">
    <property type="entry name" value="Retrovirus-related Pol polyprotein from transposon 17.6-like protein"/>
    <property type="match status" value="1"/>
</dbReference>
<dbReference type="PROSITE" id="PS50158">
    <property type="entry name" value="ZF_CCHC"/>
    <property type="match status" value="1"/>
</dbReference>
<dbReference type="Gene3D" id="2.40.70.10">
    <property type="entry name" value="Acid Proteases"/>
    <property type="match status" value="1"/>
</dbReference>
<keyword evidence="14" id="KW-0238">DNA-binding</keyword>
<dbReference type="InterPro" id="IPR012337">
    <property type="entry name" value="RNaseH-like_sf"/>
</dbReference>
<dbReference type="InterPro" id="IPR041373">
    <property type="entry name" value="RT_RNaseH"/>
</dbReference>
<dbReference type="CDD" id="cd09274">
    <property type="entry name" value="RNase_HI_RT_Ty3"/>
    <property type="match status" value="1"/>
</dbReference>
<comment type="caution">
    <text evidence="20">The sequence shown here is derived from an EMBL/GenBank/DDBJ whole genome shotgun (WGS) entry which is preliminary data.</text>
</comment>
<evidence type="ECO:0000256" key="8">
    <source>
        <dbReference type="ARBA" id="ARBA00022759"/>
    </source>
</evidence>
<keyword evidence="3" id="KW-0808">Transferase</keyword>
<evidence type="ECO:0000256" key="12">
    <source>
        <dbReference type="ARBA" id="ARBA00022918"/>
    </source>
</evidence>
<reference evidence="20 21" key="1">
    <citation type="submission" date="2019-08" db="EMBL/GenBank/DDBJ databases">
        <title>Draft genome sequences of two oriental melons (Cucumis melo L. var makuwa).</title>
        <authorList>
            <person name="Kwon S.-Y."/>
        </authorList>
    </citation>
    <scope>NUCLEOTIDE SEQUENCE [LARGE SCALE GENOMIC DNA]</scope>
    <source>
        <strain evidence="21">cv. SW 3</strain>
        <tissue evidence="20">Leaf</tissue>
    </source>
</reference>
<dbReference type="Gene3D" id="1.10.340.70">
    <property type="match status" value="1"/>
</dbReference>